<reference evidence="3 4" key="1">
    <citation type="submission" date="2019-03" db="EMBL/GenBank/DDBJ databases">
        <title>Genomic Encyclopedia of Type Strains, Phase IV (KMG-IV): sequencing the most valuable type-strain genomes for metagenomic binning, comparative biology and taxonomic classification.</title>
        <authorList>
            <person name="Goeker M."/>
        </authorList>
    </citation>
    <scope>NUCLEOTIDE SEQUENCE [LARGE SCALE GENOMIC DNA]</scope>
    <source>
        <strain evidence="3 4">DSM 12121</strain>
    </source>
</reference>
<feature type="compositionally biased region" description="Gly residues" evidence="1">
    <location>
        <begin position="69"/>
        <end position="88"/>
    </location>
</feature>
<proteinExistence type="predicted"/>
<accession>A0A4R6DSP0</accession>
<evidence type="ECO:0000313" key="4">
    <source>
        <dbReference type="Proteomes" id="UP000295129"/>
    </source>
</evidence>
<keyword evidence="4" id="KW-1185">Reference proteome</keyword>
<gene>
    <name evidence="3" type="ORF">C7389_11656</name>
</gene>
<dbReference type="AlphaFoldDB" id="A0A4R6DSP0"/>
<keyword evidence="2" id="KW-0472">Membrane</keyword>
<comment type="caution">
    <text evidence="3">The sequence shown here is derived from an EMBL/GenBank/DDBJ whole genome shotgun (WGS) entry which is preliminary data.</text>
</comment>
<name>A0A4R6DSP0_9RHOO</name>
<evidence type="ECO:0000313" key="3">
    <source>
        <dbReference type="EMBL" id="TDN48151.1"/>
    </source>
</evidence>
<organism evidence="3 4">
    <name type="scientific">Azoarcus indigens</name>
    <dbReference type="NCBI Taxonomy" id="29545"/>
    <lineage>
        <taxon>Bacteria</taxon>
        <taxon>Pseudomonadati</taxon>
        <taxon>Pseudomonadota</taxon>
        <taxon>Betaproteobacteria</taxon>
        <taxon>Rhodocyclales</taxon>
        <taxon>Zoogloeaceae</taxon>
        <taxon>Azoarcus</taxon>
    </lineage>
</organism>
<dbReference type="Proteomes" id="UP000295129">
    <property type="component" value="Unassembled WGS sequence"/>
</dbReference>
<dbReference type="EMBL" id="SNVV01000016">
    <property type="protein sequence ID" value="TDN48151.1"/>
    <property type="molecule type" value="Genomic_DNA"/>
</dbReference>
<evidence type="ECO:0000256" key="1">
    <source>
        <dbReference type="SAM" id="MobiDB-lite"/>
    </source>
</evidence>
<protein>
    <submittedName>
        <fullName evidence="3">Uncharacterized protein</fullName>
    </submittedName>
</protein>
<feature type="transmembrane region" description="Helical" evidence="2">
    <location>
        <begin position="6"/>
        <end position="29"/>
    </location>
</feature>
<keyword evidence="2" id="KW-0812">Transmembrane</keyword>
<sequence>MFAVLGLLVGFAGLIAFGPLAAAFVLLLLGLARRRKSRGDGGDAPGNAAMASAGGDSMRDGCHAADDGSAGGGEGGDGGGGDGGGGGD</sequence>
<feature type="region of interest" description="Disordered" evidence="1">
    <location>
        <begin position="36"/>
        <end position="88"/>
    </location>
</feature>
<dbReference type="RefSeq" id="WP_133593706.1">
    <property type="nucleotide sequence ID" value="NZ_SNVV01000016.1"/>
</dbReference>
<keyword evidence="2" id="KW-1133">Transmembrane helix</keyword>
<evidence type="ECO:0000256" key="2">
    <source>
        <dbReference type="SAM" id="Phobius"/>
    </source>
</evidence>
<feature type="compositionally biased region" description="Basic and acidic residues" evidence="1">
    <location>
        <begin position="57"/>
        <end position="66"/>
    </location>
</feature>